<reference evidence="5" key="1">
    <citation type="submission" date="2023-06" db="EMBL/GenBank/DDBJ databases">
        <title>Genomic analysis of the entomopathogenic nematode Steinernema hermaphroditum.</title>
        <authorList>
            <person name="Schwarz E.M."/>
            <person name="Heppert J.K."/>
            <person name="Baniya A."/>
            <person name="Schwartz H.T."/>
            <person name="Tan C.-H."/>
            <person name="Antoshechkin I."/>
            <person name="Sternberg P.W."/>
            <person name="Goodrich-Blair H."/>
            <person name="Dillman A.R."/>
        </authorList>
    </citation>
    <scope>NUCLEOTIDE SEQUENCE</scope>
    <source>
        <strain evidence="5">PS9179</strain>
        <tissue evidence="5">Whole animal</tissue>
    </source>
</reference>
<evidence type="ECO:0000256" key="3">
    <source>
        <dbReference type="SAM" id="Coils"/>
    </source>
</evidence>
<dbReference type="PANTHER" id="PTHR10921">
    <property type="entry name" value="NUCLEAR DISTRIBUTION PROTEIN NUDE HOMOLOG 1"/>
    <property type="match status" value="1"/>
</dbReference>
<organism evidence="5 6">
    <name type="scientific">Steinernema hermaphroditum</name>
    <dbReference type="NCBI Taxonomy" id="289476"/>
    <lineage>
        <taxon>Eukaryota</taxon>
        <taxon>Metazoa</taxon>
        <taxon>Ecdysozoa</taxon>
        <taxon>Nematoda</taxon>
        <taxon>Chromadorea</taxon>
        <taxon>Rhabditida</taxon>
        <taxon>Tylenchina</taxon>
        <taxon>Panagrolaimomorpha</taxon>
        <taxon>Strongyloidoidea</taxon>
        <taxon>Steinernematidae</taxon>
        <taxon>Steinernema</taxon>
    </lineage>
</organism>
<sequence>MIPSSAFKVLVFSYNFAFVFLSDSTCSVDSCCVLFFAFAHFRLFAFTYICFMVNFTGHLTLSLGKCRENELLSEMSNNNTEVMELEFYKKEVCRLQELLEKEQKDFDEYQTDSRDLEETLTREIDDLKAEKAKLLRNIDLQKSQQKAQSERHDRERRDLLLNEQRLTKLLEEKRAECEELTNTVRKLETQNESLERSQRTGMQELSDLSDKLNTALERVVLVESELTETSDQNEEFQRLKEENNYLREELEEAKKSSSSNSVNGSETPESCICEMRNATNTINKIDSHSKPHKRNVLPLIKDPISVIIKMNQIVRDLLLKVDVSQCEMENKMARLNSTNASTKLWYAFVITGLINIVKGMVELQAKGILAVLQLLSNAIPPPVTRAQAEIIH</sequence>
<proteinExistence type="inferred from homology"/>
<gene>
    <name evidence="5" type="ORF">QR680_002090</name>
</gene>
<dbReference type="GO" id="GO:0047496">
    <property type="term" value="P:vesicle transport along microtubule"/>
    <property type="evidence" value="ECO:0007669"/>
    <property type="project" value="TreeGrafter"/>
</dbReference>
<evidence type="ECO:0000313" key="5">
    <source>
        <dbReference type="EMBL" id="KAK0397337.1"/>
    </source>
</evidence>
<evidence type="ECO:0000256" key="2">
    <source>
        <dbReference type="ARBA" id="ARBA00023054"/>
    </source>
</evidence>
<feature type="coiled-coil region" evidence="3">
    <location>
        <begin position="99"/>
        <end position="197"/>
    </location>
</feature>
<dbReference type="GO" id="GO:0016477">
    <property type="term" value="P:cell migration"/>
    <property type="evidence" value="ECO:0007669"/>
    <property type="project" value="TreeGrafter"/>
</dbReference>
<comment type="similarity">
    <text evidence="1">Belongs to the nudE family.</text>
</comment>
<dbReference type="GO" id="GO:0000776">
    <property type="term" value="C:kinetochore"/>
    <property type="evidence" value="ECO:0007669"/>
    <property type="project" value="TreeGrafter"/>
</dbReference>
<dbReference type="GO" id="GO:0005813">
    <property type="term" value="C:centrosome"/>
    <property type="evidence" value="ECO:0007669"/>
    <property type="project" value="TreeGrafter"/>
</dbReference>
<evidence type="ECO:0000256" key="4">
    <source>
        <dbReference type="SAM" id="MobiDB-lite"/>
    </source>
</evidence>
<dbReference type="GO" id="GO:0008017">
    <property type="term" value="F:microtubule binding"/>
    <property type="evidence" value="ECO:0007669"/>
    <property type="project" value="InterPro"/>
</dbReference>
<evidence type="ECO:0008006" key="7">
    <source>
        <dbReference type="Google" id="ProtNLM"/>
    </source>
</evidence>
<dbReference type="GO" id="GO:0005871">
    <property type="term" value="C:kinesin complex"/>
    <property type="evidence" value="ECO:0007669"/>
    <property type="project" value="TreeGrafter"/>
</dbReference>
<dbReference type="EMBL" id="JAUCMV010000005">
    <property type="protein sequence ID" value="KAK0397337.1"/>
    <property type="molecule type" value="Genomic_DNA"/>
</dbReference>
<dbReference type="Gene3D" id="6.10.250.1080">
    <property type="match status" value="1"/>
</dbReference>
<protein>
    <recommendedName>
        <fullName evidence="7">NUDE domain-containing protein</fullName>
    </recommendedName>
</protein>
<accession>A0AA39LHD4</accession>
<dbReference type="InterPro" id="IPR033494">
    <property type="entry name" value="NUDE"/>
</dbReference>
<dbReference type="GO" id="GO:0051642">
    <property type="term" value="P:centrosome localization"/>
    <property type="evidence" value="ECO:0007669"/>
    <property type="project" value="TreeGrafter"/>
</dbReference>
<keyword evidence="2 3" id="KW-0175">Coiled coil</keyword>
<dbReference type="GO" id="GO:0000132">
    <property type="term" value="P:establishment of mitotic spindle orientation"/>
    <property type="evidence" value="ECO:0007669"/>
    <property type="project" value="TreeGrafter"/>
</dbReference>
<feature type="compositionally biased region" description="Low complexity" evidence="4">
    <location>
        <begin position="256"/>
        <end position="266"/>
    </location>
</feature>
<dbReference type="AlphaFoldDB" id="A0AA39LHD4"/>
<name>A0AA39LHD4_9BILA</name>
<feature type="region of interest" description="Disordered" evidence="4">
    <location>
        <begin position="248"/>
        <end position="268"/>
    </location>
</feature>
<keyword evidence="6" id="KW-1185">Reference proteome</keyword>
<evidence type="ECO:0000256" key="1">
    <source>
        <dbReference type="ARBA" id="ARBA00007429"/>
    </source>
</evidence>
<dbReference type="PANTHER" id="PTHR10921:SF1">
    <property type="entry name" value="NUCLEAR DISTRIBUTION PROTEIN NUDE HOMOLOG"/>
    <property type="match status" value="1"/>
</dbReference>
<dbReference type="GO" id="GO:0007059">
    <property type="term" value="P:chromosome segregation"/>
    <property type="evidence" value="ECO:0007669"/>
    <property type="project" value="TreeGrafter"/>
</dbReference>
<dbReference type="Proteomes" id="UP001175271">
    <property type="component" value="Unassembled WGS sequence"/>
</dbReference>
<dbReference type="GO" id="GO:0007020">
    <property type="term" value="P:microtubule nucleation"/>
    <property type="evidence" value="ECO:0007669"/>
    <property type="project" value="TreeGrafter"/>
</dbReference>
<dbReference type="GO" id="GO:0007100">
    <property type="term" value="P:mitotic centrosome separation"/>
    <property type="evidence" value="ECO:0007669"/>
    <property type="project" value="TreeGrafter"/>
</dbReference>
<evidence type="ECO:0000313" key="6">
    <source>
        <dbReference type="Proteomes" id="UP001175271"/>
    </source>
</evidence>
<comment type="caution">
    <text evidence="5">The sequence shown here is derived from an EMBL/GenBank/DDBJ whole genome shotgun (WGS) entry which is preliminary data.</text>
</comment>